<evidence type="ECO:0000313" key="2">
    <source>
        <dbReference type="Proteomes" id="UP000436483"/>
    </source>
</evidence>
<keyword evidence="2" id="KW-1185">Reference proteome</keyword>
<sequence>MRIQADILARTHRNVALTLLEQNLVVDGDYCVFGIAQAYLLLPHLLAARKPR</sequence>
<name>A0A7X3MN93_9HYPH</name>
<gene>
    <name evidence="1" type="ORF">GR328_00805</name>
</gene>
<evidence type="ECO:0000313" key="1">
    <source>
        <dbReference type="EMBL" id="MXQ10018.1"/>
    </source>
</evidence>
<reference evidence="1 2" key="1">
    <citation type="submission" date="2019-12" db="EMBL/GenBank/DDBJ databases">
        <authorList>
            <person name="Yuan C.-G."/>
        </authorList>
    </citation>
    <scope>NUCLEOTIDE SEQUENCE [LARGE SCALE GENOMIC DNA]</scope>
    <source>
        <strain evidence="1 2">KCTC 23863</strain>
    </source>
</reference>
<reference evidence="1 2" key="2">
    <citation type="submission" date="2020-01" db="EMBL/GenBank/DDBJ databases">
        <title>Microvirga sp. nov., an arsenate reduction bacterium isolated from Tibet hotspring sediments.</title>
        <authorList>
            <person name="Xian W.-D."/>
            <person name="Li W.-J."/>
        </authorList>
    </citation>
    <scope>NUCLEOTIDE SEQUENCE [LARGE SCALE GENOMIC DNA]</scope>
    <source>
        <strain evidence="1 2">KCTC 23863</strain>
    </source>
</reference>
<proteinExistence type="predicted"/>
<dbReference type="Proteomes" id="UP000436483">
    <property type="component" value="Unassembled WGS sequence"/>
</dbReference>
<organism evidence="1 2">
    <name type="scientific">Microvirga makkahensis</name>
    <dbReference type="NCBI Taxonomy" id="1128670"/>
    <lineage>
        <taxon>Bacteria</taxon>
        <taxon>Pseudomonadati</taxon>
        <taxon>Pseudomonadota</taxon>
        <taxon>Alphaproteobacteria</taxon>
        <taxon>Hyphomicrobiales</taxon>
        <taxon>Methylobacteriaceae</taxon>
        <taxon>Microvirga</taxon>
    </lineage>
</organism>
<dbReference type="AlphaFoldDB" id="A0A7X3MN93"/>
<protein>
    <submittedName>
        <fullName evidence="1">Uncharacterized protein</fullName>
    </submittedName>
</protein>
<dbReference type="EMBL" id="WURB01000001">
    <property type="protein sequence ID" value="MXQ10018.1"/>
    <property type="molecule type" value="Genomic_DNA"/>
</dbReference>
<dbReference type="RefSeq" id="WP_160882633.1">
    <property type="nucleotide sequence ID" value="NZ_WURB01000001.1"/>
</dbReference>
<comment type="caution">
    <text evidence="1">The sequence shown here is derived from an EMBL/GenBank/DDBJ whole genome shotgun (WGS) entry which is preliminary data.</text>
</comment>
<accession>A0A7X3MN93</accession>